<accession>A0A554LW55</accession>
<evidence type="ECO:0000313" key="9">
    <source>
        <dbReference type="EMBL" id="TSC97086.1"/>
    </source>
</evidence>
<keyword evidence="4 6" id="KW-0808">Transferase</keyword>
<dbReference type="GO" id="GO:0035999">
    <property type="term" value="P:tetrahydrofolate interconversion"/>
    <property type="evidence" value="ECO:0007669"/>
    <property type="project" value="UniProtKB-UniRule"/>
</dbReference>
<evidence type="ECO:0000256" key="5">
    <source>
        <dbReference type="ARBA" id="ARBA00022898"/>
    </source>
</evidence>
<dbReference type="GO" id="GO:0030170">
    <property type="term" value="F:pyridoxal phosphate binding"/>
    <property type="evidence" value="ECO:0007669"/>
    <property type="project" value="UniProtKB-UniRule"/>
</dbReference>
<dbReference type="AlphaFoldDB" id="A0A554LW55"/>
<evidence type="ECO:0000256" key="2">
    <source>
        <dbReference type="ARBA" id="ARBA00006376"/>
    </source>
</evidence>
<comment type="catalytic activity">
    <reaction evidence="6">
        <text>(6R)-5,10-methylene-5,6,7,8-tetrahydrofolate + glycine + H2O = (6S)-5,6,7,8-tetrahydrofolate + L-serine</text>
        <dbReference type="Rhea" id="RHEA:15481"/>
        <dbReference type="ChEBI" id="CHEBI:15377"/>
        <dbReference type="ChEBI" id="CHEBI:15636"/>
        <dbReference type="ChEBI" id="CHEBI:33384"/>
        <dbReference type="ChEBI" id="CHEBI:57305"/>
        <dbReference type="ChEBI" id="CHEBI:57453"/>
        <dbReference type="EC" id="2.1.2.1"/>
    </reaction>
</comment>
<dbReference type="InterPro" id="IPR015424">
    <property type="entry name" value="PyrdxlP-dep_Trfase"/>
</dbReference>
<feature type="binding site" evidence="6">
    <location>
        <position position="113"/>
    </location>
    <ligand>
        <name>(6S)-5,6,7,8-tetrahydrofolate</name>
        <dbReference type="ChEBI" id="CHEBI:57453"/>
    </ligand>
</feature>
<dbReference type="GO" id="GO:0004372">
    <property type="term" value="F:glycine hydroxymethyltransferase activity"/>
    <property type="evidence" value="ECO:0007669"/>
    <property type="project" value="UniProtKB-UniRule"/>
</dbReference>
<dbReference type="InterPro" id="IPR019798">
    <property type="entry name" value="Ser_HO-MeTrfase_PLP_BS"/>
</dbReference>
<dbReference type="PANTHER" id="PTHR11680">
    <property type="entry name" value="SERINE HYDROXYMETHYLTRANSFERASE"/>
    <property type="match status" value="1"/>
</dbReference>
<comment type="caution">
    <text evidence="6">Lacks conserved residue(s) required for the propagation of feature annotation.</text>
</comment>
<dbReference type="GO" id="GO:0008168">
    <property type="term" value="F:methyltransferase activity"/>
    <property type="evidence" value="ECO:0007669"/>
    <property type="project" value="UniProtKB-KW"/>
</dbReference>
<dbReference type="PANTHER" id="PTHR11680:SF35">
    <property type="entry name" value="SERINE HYDROXYMETHYLTRANSFERASE 1"/>
    <property type="match status" value="1"/>
</dbReference>
<dbReference type="NCBIfam" id="NF000586">
    <property type="entry name" value="PRK00011.1"/>
    <property type="match status" value="1"/>
</dbReference>
<evidence type="ECO:0000256" key="6">
    <source>
        <dbReference type="HAMAP-Rule" id="MF_00051"/>
    </source>
</evidence>
<proteinExistence type="inferred from homology"/>
<feature type="modified residue" description="N6-(pyridoxal phosphate)lysine" evidence="6 7">
    <location>
        <position position="222"/>
    </location>
</feature>
<feature type="binding site" evidence="6">
    <location>
        <position position="237"/>
    </location>
    <ligand>
        <name>(6S)-5,6,7,8-tetrahydrofolate</name>
        <dbReference type="ChEBI" id="CHEBI:57453"/>
    </ligand>
</feature>
<dbReference type="InterPro" id="IPR001085">
    <property type="entry name" value="Ser_HO-MeTrfase"/>
</dbReference>
<keyword evidence="6" id="KW-0028">Amino-acid biosynthesis</keyword>
<comment type="caution">
    <text evidence="9">The sequence shown here is derived from an EMBL/GenBank/DDBJ whole genome shotgun (WGS) entry which is preliminary data.</text>
</comment>
<dbReference type="GO" id="GO:0005737">
    <property type="term" value="C:cytoplasm"/>
    <property type="evidence" value="ECO:0007669"/>
    <property type="project" value="UniProtKB-SubCell"/>
</dbReference>
<dbReference type="GO" id="GO:0019264">
    <property type="term" value="P:glycine biosynthetic process from serine"/>
    <property type="evidence" value="ECO:0007669"/>
    <property type="project" value="UniProtKB-UniRule"/>
</dbReference>
<dbReference type="Gene3D" id="3.90.1150.10">
    <property type="entry name" value="Aspartate Aminotransferase, domain 1"/>
    <property type="match status" value="1"/>
</dbReference>
<comment type="cofactor">
    <cofactor evidence="1 6 7">
        <name>pyridoxal 5'-phosphate</name>
        <dbReference type="ChEBI" id="CHEBI:597326"/>
    </cofactor>
</comment>
<comment type="pathway">
    <text evidence="6">One-carbon metabolism; tetrahydrofolate interconversion.</text>
</comment>
<keyword evidence="9" id="KW-0489">Methyltransferase</keyword>
<comment type="similarity">
    <text evidence="2 6">Belongs to the SHMT family.</text>
</comment>
<keyword evidence="5 6" id="KW-0663">Pyridoxal phosphate</keyword>
<organism evidence="9 10">
    <name type="scientific">Candidatus Berkelbacteria bacterium Licking1014_2</name>
    <dbReference type="NCBI Taxonomy" id="2017146"/>
    <lineage>
        <taxon>Bacteria</taxon>
        <taxon>Candidatus Berkelbacteria</taxon>
    </lineage>
</organism>
<keyword evidence="3 6" id="KW-0554">One-carbon metabolism</keyword>
<reference evidence="9 10" key="1">
    <citation type="submission" date="2017-07" db="EMBL/GenBank/DDBJ databases">
        <title>Mechanisms for carbon and nitrogen cycling indicate functional differentiation within the Candidate Phyla Radiation.</title>
        <authorList>
            <person name="Danczak R.E."/>
            <person name="Johnston M.D."/>
            <person name="Kenah C."/>
            <person name="Slattery M."/>
            <person name="Wrighton K.C."/>
            <person name="Wilkins M.J."/>
        </authorList>
    </citation>
    <scope>NUCLEOTIDE SEQUENCE [LARGE SCALE GENOMIC DNA]</scope>
    <source>
        <strain evidence="9">Licking1014_2</strain>
    </source>
</reference>
<dbReference type="PROSITE" id="PS00096">
    <property type="entry name" value="SHMT"/>
    <property type="match status" value="1"/>
</dbReference>
<feature type="domain" description="Serine hydroxymethyltransferase-like" evidence="8">
    <location>
        <begin position="2"/>
        <end position="375"/>
    </location>
</feature>
<protein>
    <recommendedName>
        <fullName evidence="6">Serine hydroxymethyltransferase</fullName>
        <shortName evidence="6">SHMT</shortName>
        <shortName evidence="6">Serine methylase</shortName>
        <ecNumber evidence="6">2.1.2.1</ecNumber>
    </recommendedName>
</protein>
<keyword evidence="6" id="KW-0963">Cytoplasm</keyword>
<sequence>MIDQYLQKLVKREERRQRETIDLIASENYPSDAVRQMEGSIFMSKYAEGYPGKRYYAGQENADALEVYTKKLAQKVFRTNYEVNVQALSGSPANLAVYTALLEPGDKVLSMALDQGGHLTHGSLVNISGKLYCFYHYGVDKKTGLIDEESIYRLAKKIKPKMIVAGATAYPRQIDFAKIAAAAQKLGIYYMVDISHIAGLVVVGQHPSPFGHADVITTTTHKTLRGPRGALIFSRTELASKIDKAVFPGLQGGPHLQTIAAIGQCLSEASQPEFKVYIKQVIKNCRALAEELTKLKYILISGGTDNHLLLIDMQKSLGIDGNAAQKVLEQVDIVCNKNTIPYDSGTPQKPSGIRLGTAAMTTRGAKEKDFVAIARLLNQALRNCNNGDILKSIARGVKELAAKFKF</sequence>
<dbReference type="Pfam" id="PF00464">
    <property type="entry name" value="SHMT"/>
    <property type="match status" value="1"/>
</dbReference>
<dbReference type="UniPathway" id="UPA00193"/>
<comment type="pathway">
    <text evidence="6">Amino-acid biosynthesis; glycine biosynthesis; glycine from L-serine: step 1/1.</text>
</comment>
<dbReference type="CDD" id="cd00378">
    <property type="entry name" value="SHMT"/>
    <property type="match status" value="1"/>
</dbReference>
<evidence type="ECO:0000256" key="1">
    <source>
        <dbReference type="ARBA" id="ARBA00001933"/>
    </source>
</evidence>
<evidence type="ECO:0000313" key="10">
    <source>
        <dbReference type="Proteomes" id="UP000318711"/>
    </source>
</evidence>
<dbReference type="GO" id="GO:0032259">
    <property type="term" value="P:methylation"/>
    <property type="evidence" value="ECO:0007669"/>
    <property type="project" value="UniProtKB-KW"/>
</dbReference>
<gene>
    <name evidence="6" type="primary">glyA</name>
    <name evidence="9" type="ORF">CEN88_186</name>
</gene>
<evidence type="ECO:0000259" key="8">
    <source>
        <dbReference type="Pfam" id="PF00464"/>
    </source>
</evidence>
<feature type="binding site" evidence="6">
    <location>
        <begin position="117"/>
        <end position="119"/>
    </location>
    <ligand>
        <name>(6S)-5,6,7,8-tetrahydrofolate</name>
        <dbReference type="ChEBI" id="CHEBI:57453"/>
    </ligand>
</feature>
<comment type="subunit">
    <text evidence="6">Homodimer.</text>
</comment>
<dbReference type="Proteomes" id="UP000318711">
    <property type="component" value="Unassembled WGS sequence"/>
</dbReference>
<comment type="function">
    <text evidence="6">Catalyzes the reversible interconversion of serine and glycine with tetrahydrofolate (THF) serving as the one-carbon carrier. This reaction serves as the major source of one-carbon groups required for the biosynthesis of purines, thymidylate, methionine, and other important biomolecules. Also exhibits THF-independent aldolase activity toward beta-hydroxyamino acids, producing glycine and aldehydes, via a retro-aldol mechanism.</text>
</comment>
<dbReference type="HAMAP" id="MF_00051">
    <property type="entry name" value="SHMT"/>
    <property type="match status" value="1"/>
</dbReference>
<dbReference type="SUPFAM" id="SSF53383">
    <property type="entry name" value="PLP-dependent transferases"/>
    <property type="match status" value="1"/>
</dbReference>
<feature type="site" description="Plays an important role in substrate specificity" evidence="6">
    <location>
        <position position="221"/>
    </location>
</feature>
<dbReference type="InterPro" id="IPR049943">
    <property type="entry name" value="Ser_HO-MeTrfase-like"/>
</dbReference>
<evidence type="ECO:0000256" key="3">
    <source>
        <dbReference type="ARBA" id="ARBA00022563"/>
    </source>
</evidence>
<dbReference type="InterPro" id="IPR015422">
    <property type="entry name" value="PyrdxlP-dep_Trfase_small"/>
</dbReference>
<dbReference type="UniPathway" id="UPA00288">
    <property type="reaction ID" value="UER01023"/>
</dbReference>
<dbReference type="EMBL" id="VMGL01000016">
    <property type="protein sequence ID" value="TSC97086.1"/>
    <property type="molecule type" value="Genomic_DNA"/>
</dbReference>
<dbReference type="InterPro" id="IPR015421">
    <property type="entry name" value="PyrdxlP-dep_Trfase_major"/>
</dbReference>
<dbReference type="Gene3D" id="3.40.640.10">
    <property type="entry name" value="Type I PLP-dependent aspartate aminotransferase-like (Major domain)"/>
    <property type="match status" value="1"/>
</dbReference>
<comment type="subcellular location">
    <subcellularLocation>
        <location evidence="6">Cytoplasm</location>
    </subcellularLocation>
</comment>
<name>A0A554LW55_9BACT</name>
<dbReference type="PIRSF" id="PIRSF000412">
    <property type="entry name" value="SHMT"/>
    <property type="match status" value="1"/>
</dbReference>
<evidence type="ECO:0000256" key="4">
    <source>
        <dbReference type="ARBA" id="ARBA00022679"/>
    </source>
</evidence>
<dbReference type="EC" id="2.1.2.1" evidence="6"/>
<dbReference type="InterPro" id="IPR039429">
    <property type="entry name" value="SHMT-like_dom"/>
</dbReference>
<evidence type="ECO:0000256" key="7">
    <source>
        <dbReference type="PIRSR" id="PIRSR000412-50"/>
    </source>
</evidence>